<dbReference type="InterPro" id="IPR000644">
    <property type="entry name" value="CBS_dom"/>
</dbReference>
<protein>
    <recommendedName>
        <fullName evidence="3">CBS domain-containing protein</fullName>
    </recommendedName>
</protein>
<dbReference type="PROSITE" id="PS51371">
    <property type="entry name" value="CBS"/>
    <property type="match status" value="4"/>
</dbReference>
<accession>A0A523B7W2</accession>
<feature type="domain" description="CBS" evidence="3">
    <location>
        <begin position="95"/>
        <end position="150"/>
    </location>
</feature>
<proteinExistence type="predicted"/>
<feature type="domain" description="CBS" evidence="3">
    <location>
        <begin position="221"/>
        <end position="272"/>
    </location>
</feature>
<gene>
    <name evidence="4" type="ORF">DSO08_06225</name>
</gene>
<evidence type="ECO:0000259" key="3">
    <source>
        <dbReference type="PROSITE" id="PS51371"/>
    </source>
</evidence>
<dbReference type="SMART" id="SM00116">
    <property type="entry name" value="CBS"/>
    <property type="match status" value="4"/>
</dbReference>
<dbReference type="AlphaFoldDB" id="A0A523B7W2"/>
<dbReference type="PANTHER" id="PTHR43080">
    <property type="entry name" value="CBS DOMAIN-CONTAINING PROTEIN CBSX3, MITOCHONDRIAL"/>
    <property type="match status" value="1"/>
</dbReference>
<evidence type="ECO:0000256" key="2">
    <source>
        <dbReference type="PROSITE-ProRule" id="PRU00703"/>
    </source>
</evidence>
<dbReference type="Proteomes" id="UP000315399">
    <property type="component" value="Unassembled WGS sequence"/>
</dbReference>
<evidence type="ECO:0000313" key="5">
    <source>
        <dbReference type="Proteomes" id="UP000315399"/>
    </source>
</evidence>
<comment type="caution">
    <text evidence="4">The sequence shown here is derived from an EMBL/GenBank/DDBJ whole genome shotgun (WGS) entry which is preliminary data.</text>
</comment>
<feature type="domain" description="CBS" evidence="3">
    <location>
        <begin position="157"/>
        <end position="213"/>
    </location>
</feature>
<feature type="domain" description="CBS" evidence="3">
    <location>
        <begin position="30"/>
        <end position="88"/>
    </location>
</feature>
<dbReference type="PANTHER" id="PTHR43080:SF2">
    <property type="entry name" value="CBS DOMAIN-CONTAINING PROTEIN"/>
    <property type="match status" value="1"/>
</dbReference>
<dbReference type="SUPFAM" id="SSF54631">
    <property type="entry name" value="CBS-domain pair"/>
    <property type="match status" value="2"/>
</dbReference>
<dbReference type="Pfam" id="PF00571">
    <property type="entry name" value="CBS"/>
    <property type="match status" value="4"/>
</dbReference>
<dbReference type="InterPro" id="IPR051257">
    <property type="entry name" value="Diverse_CBS-Domain"/>
</dbReference>
<reference evidence="4 5" key="1">
    <citation type="journal article" date="2019" name="Nat. Microbiol.">
        <title>Expanding anaerobic alkane metabolism in the domain of Archaea.</title>
        <authorList>
            <person name="Wang Y."/>
            <person name="Wegener G."/>
            <person name="Hou J."/>
            <person name="Wang F."/>
            <person name="Xiao X."/>
        </authorList>
    </citation>
    <scope>NUCLEOTIDE SEQUENCE [LARGE SCALE GENOMIC DNA]</scope>
    <source>
        <strain evidence="4">WYZ-LMO10</strain>
    </source>
</reference>
<evidence type="ECO:0000313" key="4">
    <source>
        <dbReference type="EMBL" id="TDA36981.1"/>
    </source>
</evidence>
<organism evidence="4 5">
    <name type="scientific">Thermoproteota archaeon</name>
    <dbReference type="NCBI Taxonomy" id="2056631"/>
    <lineage>
        <taxon>Archaea</taxon>
        <taxon>Thermoproteota</taxon>
    </lineage>
</organism>
<evidence type="ECO:0000256" key="1">
    <source>
        <dbReference type="ARBA" id="ARBA00023122"/>
    </source>
</evidence>
<keyword evidence="1 2" id="KW-0129">CBS domain</keyword>
<dbReference type="InterPro" id="IPR046342">
    <property type="entry name" value="CBS_dom_sf"/>
</dbReference>
<dbReference type="EMBL" id="QNVH01000092">
    <property type="protein sequence ID" value="TDA36981.1"/>
    <property type="molecule type" value="Genomic_DNA"/>
</dbReference>
<sequence>MAKTLRDEFPSVIDISYQEYLKHKHISDIMTKDPLFIDSGATMLEAAKLMGEKHIGSLLVRGTDRPAGIVTERDLLTRVIAAERNPKEVKVYEVLSPRLITIKPQATIKEGARMMIKEKGRLVVTEGRRVVGIVTASDLIKALPDAPETSVPVQKFMTKHVESVEPDTKVWDVAKKMGKERIGSVIVNKDGKPWGIFTERDLLSKVIYNEADLQDPVYRYASAPLVKISPDYSIHKAAMTMATKHIRRLPIFKDDQLVGIITARDLVEAYAL</sequence>
<name>A0A523B7W2_9CREN</name>
<dbReference type="Gene3D" id="3.10.580.10">
    <property type="entry name" value="CBS-domain"/>
    <property type="match status" value="2"/>
</dbReference>